<gene>
    <name evidence="3" type="ORF">ROSMUCSMR3_01162</name>
</gene>
<dbReference type="AlphaFoldDB" id="A0A1V0RLT6"/>
<protein>
    <submittedName>
        <fullName evidence="3">TDP-fucosamine acetyltransferase</fullName>
    </submittedName>
</protein>
<dbReference type="RefSeq" id="WP_081506718.1">
    <property type="nucleotide sequence ID" value="NZ_CP020474.1"/>
</dbReference>
<proteinExistence type="predicted"/>
<feature type="domain" description="N-acetyltransferase" evidence="2">
    <location>
        <begin position="4"/>
        <end position="157"/>
    </location>
</feature>
<dbReference type="Pfam" id="PF00583">
    <property type="entry name" value="Acetyltransf_1"/>
    <property type="match status" value="1"/>
</dbReference>
<dbReference type="PANTHER" id="PTHR13947">
    <property type="entry name" value="GNAT FAMILY N-ACETYLTRANSFERASE"/>
    <property type="match status" value="1"/>
</dbReference>
<organism evidence="3 4">
    <name type="scientific">Roseovarius mucosus</name>
    <dbReference type="NCBI Taxonomy" id="215743"/>
    <lineage>
        <taxon>Bacteria</taxon>
        <taxon>Pseudomonadati</taxon>
        <taxon>Pseudomonadota</taxon>
        <taxon>Alphaproteobacteria</taxon>
        <taxon>Rhodobacterales</taxon>
        <taxon>Roseobacteraceae</taxon>
        <taxon>Roseovarius</taxon>
    </lineage>
</organism>
<dbReference type="PROSITE" id="PS51186">
    <property type="entry name" value="GNAT"/>
    <property type="match status" value="1"/>
</dbReference>
<dbReference type="InterPro" id="IPR050769">
    <property type="entry name" value="NAT_camello-type"/>
</dbReference>
<evidence type="ECO:0000313" key="3">
    <source>
        <dbReference type="EMBL" id="ARE82656.1"/>
    </source>
</evidence>
<name>A0A1V0RLT6_9RHOB</name>
<dbReference type="Proteomes" id="UP000192273">
    <property type="component" value="Chromosome"/>
</dbReference>
<evidence type="ECO:0000313" key="4">
    <source>
        <dbReference type="Proteomes" id="UP000192273"/>
    </source>
</evidence>
<accession>A0A1V0RLT6</accession>
<evidence type="ECO:0000256" key="1">
    <source>
        <dbReference type="ARBA" id="ARBA00022679"/>
    </source>
</evidence>
<dbReference type="CDD" id="cd04301">
    <property type="entry name" value="NAT_SF"/>
    <property type="match status" value="1"/>
</dbReference>
<dbReference type="InterPro" id="IPR000182">
    <property type="entry name" value="GNAT_dom"/>
</dbReference>
<dbReference type="EMBL" id="CP020474">
    <property type="protein sequence ID" value="ARE82656.1"/>
    <property type="molecule type" value="Genomic_DNA"/>
</dbReference>
<dbReference type="SUPFAM" id="SSF55729">
    <property type="entry name" value="Acyl-CoA N-acyltransferases (Nat)"/>
    <property type="match status" value="1"/>
</dbReference>
<keyword evidence="4" id="KW-1185">Reference proteome</keyword>
<reference evidence="3 4" key="1">
    <citation type="submission" date="2017-03" db="EMBL/GenBank/DDBJ databases">
        <title>Genome Sequence of Roseovarius mucosus strain SMR3 Isolated from a culture of the Diatom Skeletonema marinoi.</title>
        <authorList>
            <person name="Topel M."/>
            <person name="Pinder M."/>
            <person name="Johansson O.N."/>
            <person name="Kourtchenko O."/>
            <person name="Godhe A."/>
            <person name="Clarke A.K."/>
        </authorList>
    </citation>
    <scope>NUCLEOTIDE SEQUENCE [LARGE SCALE GENOMIC DNA]</scope>
    <source>
        <strain evidence="3 4">SMR3</strain>
    </source>
</reference>
<dbReference type="InterPro" id="IPR016181">
    <property type="entry name" value="Acyl_CoA_acyltransferase"/>
</dbReference>
<dbReference type="OrthoDB" id="273614at2"/>
<keyword evidence="1 3" id="KW-0808">Transferase</keyword>
<dbReference type="PANTHER" id="PTHR13947:SF37">
    <property type="entry name" value="LD18367P"/>
    <property type="match status" value="1"/>
</dbReference>
<dbReference type="KEGG" id="rmm:ROSMUCSMR3_01162"/>
<sequence>MDTITLRLFQSEDAPWLIERHGTLYAREAGFDGTFAPLVAKIITDYLARHDPAREAGWIAEAGGRRLGSIFCVAQSADVAKLRLFLLEPEARGRGLGQRMLGHCMDFARAKGYAGMTLATHESHRAACALYARNGWQIAQTRPVRAYGCDLLEQTWDIAFH</sequence>
<dbReference type="Gene3D" id="3.40.630.30">
    <property type="match status" value="1"/>
</dbReference>
<dbReference type="GO" id="GO:0008080">
    <property type="term" value="F:N-acetyltransferase activity"/>
    <property type="evidence" value="ECO:0007669"/>
    <property type="project" value="InterPro"/>
</dbReference>
<evidence type="ECO:0000259" key="2">
    <source>
        <dbReference type="PROSITE" id="PS51186"/>
    </source>
</evidence>